<organism evidence="1 2">
    <name type="scientific">Breznakibacter xylanolyticus</name>
    <dbReference type="NCBI Taxonomy" id="990"/>
    <lineage>
        <taxon>Bacteria</taxon>
        <taxon>Pseudomonadati</taxon>
        <taxon>Bacteroidota</taxon>
        <taxon>Bacteroidia</taxon>
        <taxon>Marinilabiliales</taxon>
        <taxon>Marinilabiliaceae</taxon>
        <taxon>Breznakibacter</taxon>
    </lineage>
</organism>
<dbReference type="InterPro" id="IPR023214">
    <property type="entry name" value="HAD_sf"/>
</dbReference>
<dbReference type="NCBIfam" id="TIGR01509">
    <property type="entry name" value="HAD-SF-IA-v3"/>
    <property type="match status" value="1"/>
</dbReference>
<gene>
    <name evidence="1" type="ORF">LX69_01703</name>
</gene>
<dbReference type="Pfam" id="PF00702">
    <property type="entry name" value="Hydrolase"/>
    <property type="match status" value="1"/>
</dbReference>
<evidence type="ECO:0000313" key="2">
    <source>
        <dbReference type="Proteomes" id="UP000249239"/>
    </source>
</evidence>
<reference evidence="1 2" key="1">
    <citation type="submission" date="2018-06" db="EMBL/GenBank/DDBJ databases">
        <title>Genomic Encyclopedia of Archaeal and Bacterial Type Strains, Phase II (KMG-II): from individual species to whole genera.</title>
        <authorList>
            <person name="Goeker M."/>
        </authorList>
    </citation>
    <scope>NUCLEOTIDE SEQUENCE [LARGE SCALE GENOMIC DNA]</scope>
    <source>
        <strain evidence="1 2">DSM 6779</strain>
    </source>
</reference>
<dbReference type="PANTHER" id="PTHR43611">
    <property type="entry name" value="ALPHA-D-GLUCOSE 1-PHOSPHATE PHOSPHATASE"/>
    <property type="match status" value="1"/>
</dbReference>
<dbReference type="InterPro" id="IPR023198">
    <property type="entry name" value="PGP-like_dom2"/>
</dbReference>
<proteinExistence type="predicted"/>
<dbReference type="PRINTS" id="PR00413">
    <property type="entry name" value="HADHALOGNASE"/>
</dbReference>
<accession>A0A2W7N9Z3</accession>
<dbReference type="InterPro" id="IPR006439">
    <property type="entry name" value="HAD-SF_hydro_IA"/>
</dbReference>
<dbReference type="SUPFAM" id="SSF56784">
    <property type="entry name" value="HAD-like"/>
    <property type="match status" value="1"/>
</dbReference>
<evidence type="ECO:0000313" key="1">
    <source>
        <dbReference type="EMBL" id="PZX16888.1"/>
    </source>
</evidence>
<dbReference type="SFLD" id="SFLDG01129">
    <property type="entry name" value="C1.5:_HAD__Beta-PGM__Phosphata"/>
    <property type="match status" value="1"/>
</dbReference>
<dbReference type="InterPro" id="IPR036412">
    <property type="entry name" value="HAD-like_sf"/>
</dbReference>
<dbReference type="CDD" id="cd02603">
    <property type="entry name" value="HAD_sEH-N_like"/>
    <property type="match status" value="1"/>
</dbReference>
<dbReference type="Gene3D" id="1.10.150.240">
    <property type="entry name" value="Putative phosphatase, domain 2"/>
    <property type="match status" value="1"/>
</dbReference>
<dbReference type="Proteomes" id="UP000249239">
    <property type="component" value="Unassembled WGS sequence"/>
</dbReference>
<dbReference type="OrthoDB" id="9797415at2"/>
<sequence>MALTDGIRNIVFDLGGVVVDIDLNRTFDQMKALGVPDLAPYVSKYSGGGFAEAFQTGHLSEQGFVEHLCQLAGRPLPYDEVERAWNAMILEYEPDRIHRLRSLKSRYRTFVLSNTNVMHHRDFAFRVPGESDLRNLFEKVYYSHEIGLSKPSPESYLYVMHDAGLLPEDTLFLDDSADNVAAAQALGMRARQVTYGREWLEWL</sequence>
<dbReference type="Gene3D" id="3.40.50.1000">
    <property type="entry name" value="HAD superfamily/HAD-like"/>
    <property type="match status" value="1"/>
</dbReference>
<dbReference type="PANTHER" id="PTHR43611:SF3">
    <property type="entry name" value="FLAVIN MONONUCLEOTIDE HYDROLASE 1, CHLOROPLATIC"/>
    <property type="match status" value="1"/>
</dbReference>
<dbReference type="RefSeq" id="WP_111445403.1">
    <property type="nucleotide sequence ID" value="NZ_QKZK01000011.1"/>
</dbReference>
<dbReference type="GO" id="GO:0016787">
    <property type="term" value="F:hydrolase activity"/>
    <property type="evidence" value="ECO:0007669"/>
    <property type="project" value="UniProtKB-KW"/>
</dbReference>
<keyword evidence="2" id="KW-1185">Reference proteome</keyword>
<dbReference type="SFLD" id="SFLDS00003">
    <property type="entry name" value="Haloacid_Dehalogenase"/>
    <property type="match status" value="1"/>
</dbReference>
<keyword evidence="1" id="KW-0378">Hydrolase</keyword>
<protein>
    <submittedName>
        <fullName evidence="1">Putative hydrolase of the HAD superfamily</fullName>
    </submittedName>
</protein>
<dbReference type="EMBL" id="QKZK01000011">
    <property type="protein sequence ID" value="PZX16888.1"/>
    <property type="molecule type" value="Genomic_DNA"/>
</dbReference>
<comment type="caution">
    <text evidence="1">The sequence shown here is derived from an EMBL/GenBank/DDBJ whole genome shotgun (WGS) entry which is preliminary data.</text>
</comment>
<name>A0A2W7N9Z3_9BACT</name>
<dbReference type="AlphaFoldDB" id="A0A2W7N9Z3"/>